<dbReference type="EMBL" id="AMCV02000025">
    <property type="protein sequence ID" value="TDZ18086.1"/>
    <property type="molecule type" value="Genomic_DNA"/>
</dbReference>
<dbReference type="GO" id="GO:0000981">
    <property type="term" value="F:DNA-binding transcription factor activity, RNA polymerase II-specific"/>
    <property type="evidence" value="ECO:0007669"/>
    <property type="project" value="InterPro"/>
</dbReference>
<keyword evidence="10" id="KW-1185">Reference proteome</keyword>
<feature type="region of interest" description="Disordered" evidence="7">
    <location>
        <begin position="648"/>
        <end position="667"/>
    </location>
</feature>
<evidence type="ECO:0000313" key="10">
    <source>
        <dbReference type="Proteomes" id="UP000014480"/>
    </source>
</evidence>
<accession>A0A484FK06</accession>
<sequence length="667" mass="75559">MDPAHVADTAASRSMSTSPPGLAPSLAGSLEDDRDSLTLSHRPRHTRTSTPKVRTGCVTCKKRHIKCDEAKPHCMNCLKTRGVCDGYVVKPRKTRSSKAAGGQQPRRLDPQTPCRRRVLLREPDVHSLDFDNDMQSVYFDDWNELVKVSLGGARFNQTKLWTTTMPQLTRQKPALRHAAMSIGAISRALSQTSYVVVRNFDNIASLLQSQHYQSAVTHYCQALRLQGQADFQTASIQEAVLLSILFVAFEALRGNRHSALQHVRYGFVLLQELLTCEDSDARVWQLAPDPRQLITEVLDLYNHLDVQSRTVLSGDVKSSRSPAYELIRGLKARGHTIETYNMQIQRYTEQPGEGRRGSSSLPPDVFGSGEEAYAWWQVCQRRIAKLGPLLLTVVDDLRLHEVRDEQGVDRILERMQHQPELLAFCARSTEHLAQWRAAFEPLYNRTLADKSVSRKEYLKVLHLRMHFLIMTIYNYFPKYADEATIASLTPHCREINDVIEILLSEQEKEMRSPAHVFSMEFGIAWQLTVVGLTCRDPLVRDNATRILERYPRREGLWDSRAFLAVLLKNRELESDNAREGTPAEQWRRLCRREFIFEDAGGTVVFRSLKRDAAATGGWDLVEEAAEFRGRAEGLVWKTRPLSGGGFMRSANNDEHPTVMGAPPASVA</sequence>
<keyword evidence="3" id="KW-0805">Transcription regulation</keyword>
<dbReference type="InterPro" id="IPR036864">
    <property type="entry name" value="Zn2-C6_fun-type_DNA-bd_sf"/>
</dbReference>
<evidence type="ECO:0000313" key="9">
    <source>
        <dbReference type="EMBL" id="TDZ18086.1"/>
    </source>
</evidence>
<reference evidence="10" key="2">
    <citation type="journal article" date="2019" name="Mol. Plant Microbe Interact.">
        <title>Genome sequence resources for four phytopathogenic fungi from the Colletotrichum orbiculare species complex.</title>
        <authorList>
            <person name="Gan P."/>
            <person name="Tsushima A."/>
            <person name="Narusaka M."/>
            <person name="Narusaka Y."/>
            <person name="Takano Y."/>
            <person name="Kubo Y."/>
            <person name="Shirasu K."/>
        </authorList>
    </citation>
    <scope>GENOME REANNOTATION</scope>
    <source>
        <strain evidence="10">104-T / ATCC 96160 / CBS 514.97 / LARS 414 / MAFF 240422</strain>
    </source>
</reference>
<keyword evidence="2" id="KW-0862">Zinc</keyword>
<feature type="domain" description="Zn(2)-C6 fungal-type" evidence="8">
    <location>
        <begin position="56"/>
        <end position="84"/>
    </location>
</feature>
<evidence type="ECO:0000259" key="8">
    <source>
        <dbReference type="PROSITE" id="PS50048"/>
    </source>
</evidence>
<evidence type="ECO:0000256" key="6">
    <source>
        <dbReference type="ARBA" id="ARBA00023242"/>
    </source>
</evidence>
<keyword evidence="4" id="KW-0238">DNA-binding</keyword>
<comment type="caution">
    <text evidence="9">The sequence shown here is derived from an EMBL/GenBank/DDBJ whole genome shotgun (WGS) entry which is preliminary data.</text>
</comment>
<dbReference type="Pfam" id="PF00172">
    <property type="entry name" value="Zn_clus"/>
    <property type="match status" value="1"/>
</dbReference>
<dbReference type="STRING" id="1213857.A0A484FK06"/>
<dbReference type="PANTHER" id="PTHR36206">
    <property type="entry name" value="ASPERCRYPTIN BIOSYNTHESIS CLUSTER-SPECIFIC TRANSCRIPTION REGULATOR ATNN-RELATED"/>
    <property type="match status" value="1"/>
</dbReference>
<keyword evidence="6" id="KW-0539">Nucleus</keyword>
<dbReference type="GO" id="GO:0008270">
    <property type="term" value="F:zinc ion binding"/>
    <property type="evidence" value="ECO:0007669"/>
    <property type="project" value="InterPro"/>
</dbReference>
<keyword evidence="1" id="KW-0479">Metal-binding</keyword>
<dbReference type="PROSITE" id="PS00463">
    <property type="entry name" value="ZN2_CY6_FUNGAL_1"/>
    <property type="match status" value="1"/>
</dbReference>
<gene>
    <name evidence="9" type="primary">atnN-13</name>
    <name evidence="9" type="ORF">Cob_v008844</name>
</gene>
<feature type="region of interest" description="Disordered" evidence="7">
    <location>
        <begin position="1"/>
        <end position="30"/>
    </location>
</feature>
<dbReference type="CDD" id="cd00067">
    <property type="entry name" value="GAL4"/>
    <property type="match status" value="1"/>
</dbReference>
<name>A0A484FK06_COLOR</name>
<dbReference type="SMART" id="SM00066">
    <property type="entry name" value="GAL4"/>
    <property type="match status" value="1"/>
</dbReference>
<dbReference type="Gene3D" id="4.10.240.10">
    <property type="entry name" value="Zn(2)-C6 fungal-type DNA-binding domain"/>
    <property type="match status" value="1"/>
</dbReference>
<dbReference type="OrthoDB" id="3598904at2759"/>
<evidence type="ECO:0000256" key="1">
    <source>
        <dbReference type="ARBA" id="ARBA00022723"/>
    </source>
</evidence>
<keyword evidence="5" id="KW-0804">Transcription</keyword>
<evidence type="ECO:0000256" key="5">
    <source>
        <dbReference type="ARBA" id="ARBA00023163"/>
    </source>
</evidence>
<dbReference type="InterPro" id="IPR001138">
    <property type="entry name" value="Zn2Cys6_DnaBD"/>
</dbReference>
<dbReference type="AlphaFoldDB" id="A0A484FK06"/>
<dbReference type="GO" id="GO:0003677">
    <property type="term" value="F:DNA binding"/>
    <property type="evidence" value="ECO:0007669"/>
    <property type="project" value="UniProtKB-KW"/>
</dbReference>
<evidence type="ECO:0000256" key="3">
    <source>
        <dbReference type="ARBA" id="ARBA00023015"/>
    </source>
</evidence>
<protein>
    <submittedName>
        <fullName evidence="9">Aspercryptin biosynthesis cluster-specific transcription regulator atnN</fullName>
    </submittedName>
</protein>
<dbReference type="PANTHER" id="PTHR36206:SF12">
    <property type="entry name" value="ASPERCRYPTIN BIOSYNTHESIS CLUSTER-SPECIFIC TRANSCRIPTION REGULATOR ATNN-RELATED"/>
    <property type="match status" value="1"/>
</dbReference>
<proteinExistence type="predicted"/>
<evidence type="ECO:0000256" key="7">
    <source>
        <dbReference type="SAM" id="MobiDB-lite"/>
    </source>
</evidence>
<organism evidence="9 10">
    <name type="scientific">Colletotrichum orbiculare (strain 104-T / ATCC 96160 / CBS 514.97 / LARS 414 / MAFF 240422)</name>
    <name type="common">Cucumber anthracnose fungus</name>
    <name type="synonym">Colletotrichum lagenarium</name>
    <dbReference type="NCBI Taxonomy" id="1213857"/>
    <lineage>
        <taxon>Eukaryota</taxon>
        <taxon>Fungi</taxon>
        <taxon>Dikarya</taxon>
        <taxon>Ascomycota</taxon>
        <taxon>Pezizomycotina</taxon>
        <taxon>Sordariomycetes</taxon>
        <taxon>Hypocreomycetidae</taxon>
        <taxon>Glomerellales</taxon>
        <taxon>Glomerellaceae</taxon>
        <taxon>Colletotrichum</taxon>
        <taxon>Colletotrichum orbiculare species complex</taxon>
    </lineage>
</organism>
<dbReference type="Proteomes" id="UP000014480">
    <property type="component" value="Unassembled WGS sequence"/>
</dbReference>
<reference evidence="10" key="1">
    <citation type="journal article" date="2013" name="New Phytol.">
        <title>Comparative genomic and transcriptomic analyses reveal the hemibiotrophic stage shift of Colletotrichum fungi.</title>
        <authorList>
            <person name="Gan P."/>
            <person name="Ikeda K."/>
            <person name="Irieda H."/>
            <person name="Narusaka M."/>
            <person name="O'Connell R.J."/>
            <person name="Narusaka Y."/>
            <person name="Takano Y."/>
            <person name="Kubo Y."/>
            <person name="Shirasu K."/>
        </authorList>
    </citation>
    <scope>NUCLEOTIDE SEQUENCE [LARGE SCALE GENOMIC DNA]</scope>
    <source>
        <strain evidence="10">104-T / ATCC 96160 / CBS 514.97 / LARS 414 / MAFF 240422</strain>
    </source>
</reference>
<dbReference type="PROSITE" id="PS50048">
    <property type="entry name" value="ZN2_CY6_FUNGAL_2"/>
    <property type="match status" value="1"/>
</dbReference>
<evidence type="ECO:0000256" key="4">
    <source>
        <dbReference type="ARBA" id="ARBA00023125"/>
    </source>
</evidence>
<dbReference type="SUPFAM" id="SSF57701">
    <property type="entry name" value="Zn2/Cys6 DNA-binding domain"/>
    <property type="match status" value="1"/>
</dbReference>
<dbReference type="InterPro" id="IPR052360">
    <property type="entry name" value="Transcr_Regulatory_Proteins"/>
</dbReference>
<evidence type="ECO:0000256" key="2">
    <source>
        <dbReference type="ARBA" id="ARBA00022833"/>
    </source>
</evidence>